<keyword evidence="1" id="KW-0597">Phosphoprotein</keyword>
<sequence>MAPFLNFSTYIHENAEPLAVEVVESVLNRMQLDIPNWEKEQAIAMYIELLKFFGESLMEEEKNGAPKALIEWSKKNAEMQISSKGEISEIVVRYPPTRDIFNEILTRISVELDLSVKENAYILKRINNMLDISLNETFFSFKCLSDKYNEDEPLKLSAPIVPIKDDIVILPLIGYIDKNRAEHLMDNVVPRIADMEVKHVIADF</sequence>
<reference evidence="2 3" key="1">
    <citation type="submission" date="2016-10" db="EMBL/GenBank/DDBJ databases">
        <authorList>
            <person name="de Groot N.N."/>
        </authorList>
    </citation>
    <scope>NUCLEOTIDE SEQUENCE [LARGE SCALE GENOMIC DNA]</scope>
    <source>
        <strain evidence="3">P4B,CCM 7963,CECT 7998,DSM 25260,IBRC-M 10614,KCTC 13821</strain>
    </source>
</reference>
<dbReference type="PANTHER" id="PTHR33745:SF3">
    <property type="entry name" value="RSBT CO-ANTAGONIST PROTEIN RSBRC"/>
    <property type="match status" value="1"/>
</dbReference>
<dbReference type="EMBL" id="FNDU01000020">
    <property type="protein sequence ID" value="SDJ05193.1"/>
    <property type="molecule type" value="Genomic_DNA"/>
</dbReference>
<dbReference type="Proteomes" id="UP000199017">
    <property type="component" value="Unassembled WGS sequence"/>
</dbReference>
<dbReference type="STRING" id="930129.SAMN05216352_12040"/>
<dbReference type="RefSeq" id="WP_245917825.1">
    <property type="nucleotide sequence ID" value="NZ_FNDU01000020.1"/>
</dbReference>
<name>A0A1G8QKR9_9BACI</name>
<gene>
    <name evidence="2" type="ORF">SAMN05216352_12040</name>
</gene>
<evidence type="ECO:0000313" key="3">
    <source>
        <dbReference type="Proteomes" id="UP000199017"/>
    </source>
</evidence>
<proteinExistence type="predicted"/>
<dbReference type="PANTHER" id="PTHR33745">
    <property type="entry name" value="RSBT ANTAGONIST PROTEIN RSBS-RELATED"/>
    <property type="match status" value="1"/>
</dbReference>
<accession>A0A1G8QKR9</accession>
<evidence type="ECO:0000256" key="1">
    <source>
        <dbReference type="ARBA" id="ARBA00022553"/>
    </source>
</evidence>
<dbReference type="InterPro" id="IPR051932">
    <property type="entry name" value="Bact_StressResp_Reg"/>
</dbReference>
<dbReference type="InterPro" id="IPR036513">
    <property type="entry name" value="STAS_dom_sf"/>
</dbReference>
<dbReference type="AlphaFoldDB" id="A0A1G8QKR9"/>
<keyword evidence="3" id="KW-1185">Reference proteome</keyword>
<organism evidence="2 3">
    <name type="scientific">Alteribacillus bidgolensis</name>
    <dbReference type="NCBI Taxonomy" id="930129"/>
    <lineage>
        <taxon>Bacteria</taxon>
        <taxon>Bacillati</taxon>
        <taxon>Bacillota</taxon>
        <taxon>Bacilli</taxon>
        <taxon>Bacillales</taxon>
        <taxon>Bacillaceae</taxon>
        <taxon>Alteribacillus</taxon>
    </lineage>
</organism>
<evidence type="ECO:0000313" key="2">
    <source>
        <dbReference type="EMBL" id="SDJ05193.1"/>
    </source>
</evidence>
<dbReference type="Gene3D" id="3.30.750.24">
    <property type="entry name" value="STAS domain"/>
    <property type="match status" value="1"/>
</dbReference>
<protein>
    <submittedName>
        <fullName evidence="2">RsbT co-antagonist protein RsbR</fullName>
    </submittedName>
</protein>